<keyword evidence="1" id="KW-0472">Membrane</keyword>
<evidence type="ECO:0000313" key="5">
    <source>
        <dbReference type="Proteomes" id="UP000481043"/>
    </source>
</evidence>
<accession>A0A6M0Q4Z5</accession>
<evidence type="ECO:0000256" key="1">
    <source>
        <dbReference type="SAM" id="Phobius"/>
    </source>
</evidence>
<dbReference type="PROSITE" id="PS50883">
    <property type="entry name" value="EAL"/>
    <property type="match status" value="1"/>
</dbReference>
<comment type="caution">
    <text evidence="4">The sequence shown here is derived from an EMBL/GenBank/DDBJ whole genome shotgun (WGS) entry which is preliminary data.</text>
</comment>
<gene>
    <name evidence="4" type="ORF">G4D63_06600</name>
</gene>
<dbReference type="SUPFAM" id="SSF55073">
    <property type="entry name" value="Nucleotide cyclase"/>
    <property type="match status" value="1"/>
</dbReference>
<dbReference type="PANTHER" id="PTHR33121:SF70">
    <property type="entry name" value="SIGNALING PROTEIN YKOW"/>
    <property type="match status" value="1"/>
</dbReference>
<dbReference type="Pfam" id="PF00990">
    <property type="entry name" value="GGDEF"/>
    <property type="match status" value="1"/>
</dbReference>
<keyword evidence="1" id="KW-0812">Transmembrane</keyword>
<dbReference type="InterPro" id="IPR001633">
    <property type="entry name" value="EAL_dom"/>
</dbReference>
<keyword evidence="5" id="KW-1185">Reference proteome</keyword>
<dbReference type="AlphaFoldDB" id="A0A6M0Q4Z5"/>
<dbReference type="PANTHER" id="PTHR33121">
    <property type="entry name" value="CYCLIC DI-GMP PHOSPHODIESTERASE PDEF"/>
    <property type="match status" value="1"/>
</dbReference>
<dbReference type="InterPro" id="IPR035919">
    <property type="entry name" value="EAL_sf"/>
</dbReference>
<feature type="domain" description="EAL" evidence="2">
    <location>
        <begin position="446"/>
        <end position="697"/>
    </location>
</feature>
<protein>
    <submittedName>
        <fullName evidence="4">EAL domain-containing protein</fullName>
    </submittedName>
</protein>
<dbReference type="CDD" id="cd01948">
    <property type="entry name" value="EAL"/>
    <property type="match status" value="1"/>
</dbReference>
<feature type="domain" description="GGDEF" evidence="3">
    <location>
        <begin position="304"/>
        <end position="437"/>
    </location>
</feature>
<feature type="transmembrane region" description="Helical" evidence="1">
    <location>
        <begin position="14"/>
        <end position="34"/>
    </location>
</feature>
<name>A0A6M0Q4Z5_9BACI</name>
<dbReference type="SMART" id="SM00267">
    <property type="entry name" value="GGDEF"/>
    <property type="match status" value="1"/>
</dbReference>
<sequence length="700" mass="80062">MNYFFHWNFDFHHFVYYMVCLFLIVFSPILIRGIARKKLSDIPKSFSFISTIIFFVVTFATLILGQIGHVVFVEKEHEIIESYAKDTGSLIGTELLDIGHAGLHFKTTNDDELYQTILNKMTTWQGKLEIQSIYTLKKNSNDDIYFVVAPATDYNNDGVISGDIEQVIPIGNIYGENTPELKGAFLGNFMMQTVPKVHYGRSTISAFYPIINQYYQVEAVLVLDFDGNEYAKRVEEEHLKINILTVALLIIEVLLYSMFYLSSVEKLKLKQHHKELNQLAYFDLLTGLPNRRYVNDLINIKDYDEVALLFISLDGYFKVIDLLGYGKGEEYISKVIHAIKPQIDHYGILIRWGEKDFVILVPQFSNAENLLATSQSILNHSPKSIRIGERLFEVAPAIGISIYPKDGQDWSTLIKNADIARSYSKQLSTGNIKFFEEKLLSSIDEKLSFEMDFRKAIEEEQFVVHFQPQIDLLSGKLIGVEALVRWNHPQKGLLSPYYFIQLSEELNLIDRLSVWIFEHAFMQIKRLNDELDIELKISVNLSPTHFTSNSLLSDIQSVVQKSGLNPSLIDFEITEGALLDFNHSITILNQMKDLGMKISLDDFGAGYSSLSYLSKLPIDRLKIDRQFLKNNDLTNKTLLTSIVNLGHNLNLVVLAEGAETKENVQFLKEIGCDEVQGYFYSKPIPIDELRGYLLSYGKNL</sequence>
<dbReference type="EMBL" id="JAAIWM010000002">
    <property type="protein sequence ID" value="NEY71411.1"/>
    <property type="molecule type" value="Genomic_DNA"/>
</dbReference>
<dbReference type="Pfam" id="PF00563">
    <property type="entry name" value="EAL"/>
    <property type="match status" value="1"/>
</dbReference>
<proteinExistence type="predicted"/>
<dbReference type="InterPro" id="IPR029787">
    <property type="entry name" value="Nucleotide_cyclase"/>
</dbReference>
<keyword evidence="1" id="KW-1133">Transmembrane helix</keyword>
<dbReference type="SUPFAM" id="SSF141868">
    <property type="entry name" value="EAL domain-like"/>
    <property type="match status" value="1"/>
</dbReference>
<organism evidence="4 5">
    <name type="scientific">Bacillus mesophilus</name>
    <dbReference type="NCBI Taxonomy" id="1808955"/>
    <lineage>
        <taxon>Bacteria</taxon>
        <taxon>Bacillati</taxon>
        <taxon>Bacillota</taxon>
        <taxon>Bacilli</taxon>
        <taxon>Bacillales</taxon>
        <taxon>Bacillaceae</taxon>
        <taxon>Bacillus</taxon>
    </lineage>
</organism>
<dbReference type="CDD" id="cd01949">
    <property type="entry name" value="GGDEF"/>
    <property type="match status" value="1"/>
</dbReference>
<dbReference type="Proteomes" id="UP000481043">
    <property type="component" value="Unassembled WGS sequence"/>
</dbReference>
<evidence type="ECO:0000313" key="4">
    <source>
        <dbReference type="EMBL" id="NEY71411.1"/>
    </source>
</evidence>
<dbReference type="GO" id="GO:0071111">
    <property type="term" value="F:cyclic-guanylate-specific phosphodiesterase activity"/>
    <property type="evidence" value="ECO:0007669"/>
    <property type="project" value="InterPro"/>
</dbReference>
<dbReference type="PROSITE" id="PS50887">
    <property type="entry name" value="GGDEF"/>
    <property type="match status" value="1"/>
</dbReference>
<dbReference type="SMART" id="SM00052">
    <property type="entry name" value="EAL"/>
    <property type="match status" value="1"/>
</dbReference>
<dbReference type="InterPro" id="IPR043128">
    <property type="entry name" value="Rev_trsase/Diguanyl_cyclase"/>
</dbReference>
<dbReference type="NCBIfam" id="TIGR00254">
    <property type="entry name" value="GGDEF"/>
    <property type="match status" value="1"/>
</dbReference>
<dbReference type="Gene3D" id="3.30.70.270">
    <property type="match status" value="1"/>
</dbReference>
<dbReference type="InterPro" id="IPR050706">
    <property type="entry name" value="Cyclic-di-GMP_PDE-like"/>
</dbReference>
<evidence type="ECO:0000259" key="2">
    <source>
        <dbReference type="PROSITE" id="PS50883"/>
    </source>
</evidence>
<dbReference type="RefSeq" id="WP_163178868.1">
    <property type="nucleotide sequence ID" value="NZ_JAAIWM010000002.1"/>
</dbReference>
<dbReference type="Gene3D" id="3.20.20.450">
    <property type="entry name" value="EAL domain"/>
    <property type="match status" value="1"/>
</dbReference>
<feature type="transmembrane region" description="Helical" evidence="1">
    <location>
        <begin position="46"/>
        <end position="65"/>
    </location>
</feature>
<evidence type="ECO:0000259" key="3">
    <source>
        <dbReference type="PROSITE" id="PS50887"/>
    </source>
</evidence>
<dbReference type="InterPro" id="IPR000160">
    <property type="entry name" value="GGDEF_dom"/>
</dbReference>
<reference evidence="4 5" key="1">
    <citation type="submission" date="2020-02" db="EMBL/GenBank/DDBJ databases">
        <title>Bacillus aquiflavi sp. nov., isolated from yellow water of strong flavor Chinese baijiu in Yibin region of China.</title>
        <authorList>
            <person name="Xie J."/>
        </authorList>
    </citation>
    <scope>NUCLEOTIDE SEQUENCE [LARGE SCALE GENOMIC DNA]</scope>
    <source>
        <strain evidence="4 5">SA4</strain>
    </source>
</reference>